<accession>A0A499VDF0</accession>
<sequence length="233" mass="24648">MELRAYGVAGEQLLRLGREPLELRRRRRVHEPDDVQLAVLAELGRLCLVGDGPGIEFGHEEEGFVLGARGVLLGEGGPGVAGQFPAAVLVQLQRRTDRRVPQMQLAQGLSARSPLQVAHGLLGLGIRGGHVHAVEIFPHADVRVLLQLVGPEGGPGVGVGQLDVLLRGDLPQPLAELLLVLFGRELGDAFAQLPGDLLDLGRCQLAVPGPLPGTSVVEDLDRQWLLAHGASGG</sequence>
<name>A0A499VDF0_STRAX</name>
<gene>
    <name evidence="1" type="ORF">SAVMC3_51440</name>
</gene>
<evidence type="ECO:0000313" key="1">
    <source>
        <dbReference type="EMBL" id="BBJ52515.1"/>
    </source>
</evidence>
<dbReference type="EMBL" id="AP019621">
    <property type="protein sequence ID" value="BBJ52515.1"/>
    <property type="molecule type" value="Genomic_DNA"/>
</dbReference>
<dbReference type="AlphaFoldDB" id="A0A499VDF0"/>
<protein>
    <submittedName>
        <fullName evidence="1">Uncharacterized protein</fullName>
    </submittedName>
</protein>
<reference evidence="1" key="1">
    <citation type="submission" date="2019-04" db="EMBL/GenBank/DDBJ databases">
        <title>Draft genome sequences of Streptomyces avermitilis MC3.</title>
        <authorList>
            <person name="Komaki H."/>
            <person name="Tamura T."/>
            <person name="Hosoyama A."/>
        </authorList>
    </citation>
    <scope>NUCLEOTIDE SEQUENCE</scope>
    <source>
        <strain evidence="1">MC3</strain>
    </source>
</reference>
<proteinExistence type="predicted"/>
<organism evidence="1">
    <name type="scientific">Streptomyces avermitilis</name>
    <dbReference type="NCBI Taxonomy" id="33903"/>
    <lineage>
        <taxon>Bacteria</taxon>
        <taxon>Bacillati</taxon>
        <taxon>Actinomycetota</taxon>
        <taxon>Actinomycetes</taxon>
        <taxon>Kitasatosporales</taxon>
        <taxon>Streptomycetaceae</taxon>
        <taxon>Streptomyces</taxon>
    </lineage>
</organism>